<dbReference type="Proteomes" id="UP001519460">
    <property type="component" value="Unassembled WGS sequence"/>
</dbReference>
<dbReference type="EMBL" id="JACVVK020000049">
    <property type="protein sequence ID" value="KAK7498675.1"/>
    <property type="molecule type" value="Genomic_DNA"/>
</dbReference>
<proteinExistence type="predicted"/>
<dbReference type="AlphaFoldDB" id="A0ABD0LGX8"/>
<evidence type="ECO:0000313" key="1">
    <source>
        <dbReference type="EMBL" id="KAK7498675.1"/>
    </source>
</evidence>
<protein>
    <submittedName>
        <fullName evidence="1">Uncharacterized protein</fullName>
    </submittedName>
</protein>
<accession>A0ABD0LGX8</accession>
<keyword evidence="2" id="KW-1185">Reference proteome</keyword>
<organism evidence="1 2">
    <name type="scientific">Batillaria attramentaria</name>
    <dbReference type="NCBI Taxonomy" id="370345"/>
    <lineage>
        <taxon>Eukaryota</taxon>
        <taxon>Metazoa</taxon>
        <taxon>Spiralia</taxon>
        <taxon>Lophotrochozoa</taxon>
        <taxon>Mollusca</taxon>
        <taxon>Gastropoda</taxon>
        <taxon>Caenogastropoda</taxon>
        <taxon>Sorbeoconcha</taxon>
        <taxon>Cerithioidea</taxon>
        <taxon>Batillariidae</taxon>
        <taxon>Batillaria</taxon>
    </lineage>
</organism>
<evidence type="ECO:0000313" key="2">
    <source>
        <dbReference type="Proteomes" id="UP001519460"/>
    </source>
</evidence>
<gene>
    <name evidence="1" type="ORF">BaRGS_00010052</name>
</gene>
<reference evidence="1 2" key="1">
    <citation type="journal article" date="2023" name="Sci. Data">
        <title>Genome assembly of the Korean intertidal mud-creeper Batillaria attramentaria.</title>
        <authorList>
            <person name="Patra A.K."/>
            <person name="Ho P.T."/>
            <person name="Jun S."/>
            <person name="Lee S.J."/>
            <person name="Kim Y."/>
            <person name="Won Y.J."/>
        </authorList>
    </citation>
    <scope>NUCLEOTIDE SEQUENCE [LARGE SCALE GENOMIC DNA]</scope>
    <source>
        <strain evidence="1">Wonlab-2016</strain>
    </source>
</reference>
<sequence>MSHFTERHTLLVCYSHPYSGLRNVSNSTTALIVTIIFFNISSTFQNAVNSVCVRRHKGRRTTKQPSQVACCRTVPVKAASCLCILCPFKVFAIDTTADQLMFPANASSCKMMKVPRSSQGIFHQVDYVGSLVRRRPHTLLNFNPAEIAEKEIPIKLRE</sequence>
<name>A0ABD0LGX8_9CAEN</name>
<comment type="caution">
    <text evidence="1">The sequence shown here is derived from an EMBL/GenBank/DDBJ whole genome shotgun (WGS) entry which is preliminary data.</text>
</comment>